<dbReference type="InterPro" id="IPR008927">
    <property type="entry name" value="6-PGluconate_DH-like_C_sf"/>
</dbReference>
<feature type="domain" description="3-hydroxyisobutyrate dehydrogenase-like NAD-binding" evidence="6">
    <location>
        <begin position="201"/>
        <end position="320"/>
    </location>
</feature>
<dbReference type="InterPro" id="IPR036291">
    <property type="entry name" value="NAD(P)-bd_dom_sf"/>
</dbReference>
<comment type="caution">
    <text evidence="7">The sequence shown here is derived from an EMBL/GenBank/DDBJ whole genome shotgun (WGS) entry which is preliminary data.</text>
</comment>
<dbReference type="Pfam" id="PF03446">
    <property type="entry name" value="NAD_binding_2"/>
    <property type="match status" value="1"/>
</dbReference>
<feature type="domain" description="6-phosphogluconate dehydrogenase NADP-binding" evidence="5">
    <location>
        <begin position="10"/>
        <end position="124"/>
    </location>
</feature>
<accession>A0A9W8EGE3</accession>
<gene>
    <name evidence="7" type="ORF">H4R26_005658</name>
</gene>
<comment type="similarity">
    <text evidence="1">Belongs to the HIBADH-related family. NP60 subfamily.</text>
</comment>
<dbReference type="InterPro" id="IPR006115">
    <property type="entry name" value="6PGDH_NADP-bd"/>
</dbReference>
<sequence length="330" mass="35400">MELDNVGKLRIGWIGLGAMGAEMARNLQVHRSTAGLSSINVHNRTMAKCEPLAAHGAVVLESASAVANASDVVFLSLFNDDAVKSVIGEILGAVAVADSTEQPLVIADMTTVHPSTTQWVLDEVAWYMSQEDKNTENPSTTRRRPVEFSQTPVWGAPPAAKAARLVFVSSGGAHRSILESIAVPAFARTSIDCGENPVRAAKFKILGNFMIAAVIESLGQAMAVAEETGIGRELYNEFVKEVFPIPPVAGYAAKMTDDGGEASKTRVNFSVPGGMKDVGYAIDLAKSVGMRLPVAELAYEHLEWVLNNGDPSWDWSSLVYALRKTNMKKP</sequence>
<dbReference type="GO" id="GO:0051287">
    <property type="term" value="F:NAD binding"/>
    <property type="evidence" value="ECO:0007669"/>
    <property type="project" value="InterPro"/>
</dbReference>
<evidence type="ECO:0000259" key="6">
    <source>
        <dbReference type="Pfam" id="PF14833"/>
    </source>
</evidence>
<evidence type="ECO:0000313" key="8">
    <source>
        <dbReference type="Proteomes" id="UP001150907"/>
    </source>
</evidence>
<keyword evidence="8" id="KW-1185">Reference proteome</keyword>
<dbReference type="InterPro" id="IPR051265">
    <property type="entry name" value="HIBADH-related_NP60_sf"/>
</dbReference>
<organism evidence="7 8">
    <name type="scientific">Coemansia thaxteri</name>
    <dbReference type="NCBI Taxonomy" id="2663907"/>
    <lineage>
        <taxon>Eukaryota</taxon>
        <taxon>Fungi</taxon>
        <taxon>Fungi incertae sedis</taxon>
        <taxon>Zoopagomycota</taxon>
        <taxon>Kickxellomycotina</taxon>
        <taxon>Kickxellomycetes</taxon>
        <taxon>Kickxellales</taxon>
        <taxon>Kickxellaceae</taxon>
        <taxon>Coemansia</taxon>
    </lineage>
</organism>
<dbReference type="Proteomes" id="UP001150907">
    <property type="component" value="Unassembled WGS sequence"/>
</dbReference>
<dbReference type="GO" id="GO:0016491">
    <property type="term" value="F:oxidoreductase activity"/>
    <property type="evidence" value="ECO:0007669"/>
    <property type="project" value="UniProtKB-KW"/>
</dbReference>
<name>A0A9W8EGE3_9FUNG</name>
<protein>
    <submittedName>
        <fullName evidence="7">Uncharacterized protein</fullName>
    </submittedName>
</protein>
<evidence type="ECO:0000256" key="4">
    <source>
        <dbReference type="PIRSR" id="PIRSR000103-1"/>
    </source>
</evidence>
<evidence type="ECO:0000259" key="5">
    <source>
        <dbReference type="Pfam" id="PF03446"/>
    </source>
</evidence>
<proteinExistence type="inferred from homology"/>
<dbReference type="PANTHER" id="PTHR43580:SF8">
    <property type="entry name" value="6-PHOSPHOGLUCONATE DEHYDROGENASE NADP-BINDING DOMAIN-CONTAINING PROTEIN-RELATED"/>
    <property type="match status" value="1"/>
</dbReference>
<dbReference type="Pfam" id="PF14833">
    <property type="entry name" value="NAD_binding_11"/>
    <property type="match status" value="1"/>
</dbReference>
<dbReference type="Gene3D" id="3.40.50.720">
    <property type="entry name" value="NAD(P)-binding Rossmann-like Domain"/>
    <property type="match status" value="1"/>
</dbReference>
<dbReference type="InterPro" id="IPR015815">
    <property type="entry name" value="HIBADH-related"/>
</dbReference>
<dbReference type="SUPFAM" id="SSF48179">
    <property type="entry name" value="6-phosphogluconate dehydrogenase C-terminal domain-like"/>
    <property type="match status" value="1"/>
</dbReference>
<reference evidence="7" key="1">
    <citation type="submission" date="2022-07" db="EMBL/GenBank/DDBJ databases">
        <title>Phylogenomic reconstructions and comparative analyses of Kickxellomycotina fungi.</title>
        <authorList>
            <person name="Reynolds N.K."/>
            <person name="Stajich J.E."/>
            <person name="Barry K."/>
            <person name="Grigoriev I.V."/>
            <person name="Crous P."/>
            <person name="Smith M.E."/>
        </authorList>
    </citation>
    <scope>NUCLEOTIDE SEQUENCE</scope>
    <source>
        <strain evidence="7">IMI 214461</strain>
    </source>
</reference>
<dbReference type="PIRSF" id="PIRSF000103">
    <property type="entry name" value="HIBADH"/>
    <property type="match status" value="1"/>
</dbReference>
<dbReference type="PANTHER" id="PTHR43580">
    <property type="entry name" value="OXIDOREDUCTASE GLYR1-RELATED"/>
    <property type="match status" value="1"/>
</dbReference>
<feature type="active site" evidence="4">
    <location>
        <position position="204"/>
    </location>
</feature>
<dbReference type="GO" id="GO:0050661">
    <property type="term" value="F:NADP binding"/>
    <property type="evidence" value="ECO:0007669"/>
    <property type="project" value="InterPro"/>
</dbReference>
<evidence type="ECO:0000256" key="3">
    <source>
        <dbReference type="ARBA" id="ARBA00023027"/>
    </source>
</evidence>
<dbReference type="OrthoDB" id="435038at2759"/>
<evidence type="ECO:0000313" key="7">
    <source>
        <dbReference type="EMBL" id="KAJ1997895.1"/>
    </source>
</evidence>
<dbReference type="AlphaFoldDB" id="A0A9W8EGE3"/>
<dbReference type="EMBL" id="JANBQF010001154">
    <property type="protein sequence ID" value="KAJ1997895.1"/>
    <property type="molecule type" value="Genomic_DNA"/>
</dbReference>
<dbReference type="InterPro" id="IPR029154">
    <property type="entry name" value="HIBADH-like_NADP-bd"/>
</dbReference>
<evidence type="ECO:0000256" key="1">
    <source>
        <dbReference type="ARBA" id="ARBA00007598"/>
    </source>
</evidence>
<keyword evidence="3" id="KW-0520">NAD</keyword>
<dbReference type="Gene3D" id="1.10.1040.10">
    <property type="entry name" value="N-(1-d-carboxylethyl)-l-norvaline Dehydrogenase, domain 2"/>
    <property type="match status" value="1"/>
</dbReference>
<evidence type="ECO:0000256" key="2">
    <source>
        <dbReference type="ARBA" id="ARBA00023002"/>
    </source>
</evidence>
<dbReference type="InterPro" id="IPR013328">
    <property type="entry name" value="6PGD_dom2"/>
</dbReference>
<keyword evidence="2" id="KW-0560">Oxidoreductase</keyword>
<dbReference type="SUPFAM" id="SSF51735">
    <property type="entry name" value="NAD(P)-binding Rossmann-fold domains"/>
    <property type="match status" value="1"/>
</dbReference>